<evidence type="ECO:0000256" key="7">
    <source>
        <dbReference type="ARBA" id="ARBA00022692"/>
    </source>
</evidence>
<dbReference type="Proteomes" id="UP000029736">
    <property type="component" value="Unassembled WGS sequence"/>
</dbReference>
<dbReference type="InterPro" id="IPR006419">
    <property type="entry name" value="NMN_transpt_PnuC"/>
</dbReference>
<dbReference type="Pfam" id="PF04973">
    <property type="entry name" value="NMN_transporter"/>
    <property type="match status" value="1"/>
</dbReference>
<sequence length="223" mass="25984">MVWCLPLLFYLCGMMQDIMKEAGVLSWVDWAATITALFYIVLAAREKVWCWFWGIISCSLWAYASYAFYELYLDAILQVFYVVMGFVGIYNWRYGGEGSTKAPIRRLSWKEHLPYLAGGTLLSIAFGYFFDQYTPAAATYWDAFTTVFSILATLLLVQRYLDNWAYWVVIDTIYIGLYFSREAYLFSLLMVVYTAIAVVAWASWQKSWEKQHSHEQIENSISL</sequence>
<proteinExistence type="inferred from homology"/>
<evidence type="ECO:0000256" key="4">
    <source>
        <dbReference type="ARBA" id="ARBA00017522"/>
    </source>
</evidence>
<evidence type="ECO:0000256" key="5">
    <source>
        <dbReference type="ARBA" id="ARBA00022448"/>
    </source>
</evidence>
<feature type="transmembrane region" description="Helical" evidence="10">
    <location>
        <begin position="113"/>
        <end position="130"/>
    </location>
</feature>
<dbReference type="PANTHER" id="PTHR36122:SF2">
    <property type="entry name" value="NICOTINAMIDE RIBOSIDE TRANSPORTER PNUC"/>
    <property type="match status" value="1"/>
</dbReference>
<keyword evidence="7 10" id="KW-0812">Transmembrane</keyword>
<dbReference type="GO" id="GO:0034257">
    <property type="term" value="F:nicotinamide riboside transmembrane transporter activity"/>
    <property type="evidence" value="ECO:0007669"/>
    <property type="project" value="InterPro"/>
</dbReference>
<keyword evidence="12" id="KW-1185">Reference proteome</keyword>
<dbReference type="GO" id="GO:0005886">
    <property type="term" value="C:plasma membrane"/>
    <property type="evidence" value="ECO:0007669"/>
    <property type="project" value="UniProtKB-SubCell"/>
</dbReference>
<protein>
    <recommendedName>
        <fullName evidence="4">Nicotinamide riboside transporter PnuC</fullName>
    </recommendedName>
</protein>
<name>A0A098SCI7_9BACT</name>
<dbReference type="AlphaFoldDB" id="A0A098SCI7"/>
<evidence type="ECO:0000256" key="1">
    <source>
        <dbReference type="ARBA" id="ARBA00002672"/>
    </source>
</evidence>
<dbReference type="PANTHER" id="PTHR36122">
    <property type="entry name" value="NICOTINAMIDE RIBOSIDE TRANSPORTER PNUC"/>
    <property type="match status" value="1"/>
</dbReference>
<keyword evidence="9 10" id="KW-0472">Membrane</keyword>
<keyword evidence="8 10" id="KW-1133">Transmembrane helix</keyword>
<dbReference type="STRING" id="1524460.IX84_03380"/>
<organism evidence="11 12">
    <name type="scientific">Phaeodactylibacter xiamenensis</name>
    <dbReference type="NCBI Taxonomy" id="1524460"/>
    <lineage>
        <taxon>Bacteria</taxon>
        <taxon>Pseudomonadati</taxon>
        <taxon>Bacteroidota</taxon>
        <taxon>Saprospiria</taxon>
        <taxon>Saprospirales</taxon>
        <taxon>Haliscomenobacteraceae</taxon>
        <taxon>Phaeodactylibacter</taxon>
    </lineage>
</organism>
<evidence type="ECO:0000313" key="11">
    <source>
        <dbReference type="EMBL" id="KGE89368.1"/>
    </source>
</evidence>
<evidence type="ECO:0000313" key="12">
    <source>
        <dbReference type="Proteomes" id="UP000029736"/>
    </source>
</evidence>
<accession>A0A098SCI7</accession>
<evidence type="ECO:0000256" key="6">
    <source>
        <dbReference type="ARBA" id="ARBA00022475"/>
    </source>
</evidence>
<comment type="similarity">
    <text evidence="3">Belongs to the nicotinamide ribonucleoside (NR) uptake permease (TC 4.B.1) family.</text>
</comment>
<comment type="caution">
    <text evidence="11">The sequence shown here is derived from an EMBL/GenBank/DDBJ whole genome shotgun (WGS) entry which is preliminary data.</text>
</comment>
<feature type="transmembrane region" description="Helical" evidence="10">
    <location>
        <begin position="75"/>
        <end position="92"/>
    </location>
</feature>
<feature type="transmembrane region" description="Helical" evidence="10">
    <location>
        <begin position="136"/>
        <end position="157"/>
    </location>
</feature>
<keyword evidence="5" id="KW-0813">Transport</keyword>
<keyword evidence="6" id="KW-1003">Cell membrane</keyword>
<dbReference type="NCBIfam" id="TIGR01528">
    <property type="entry name" value="NMN_trans_PnuC"/>
    <property type="match status" value="1"/>
</dbReference>
<dbReference type="EMBL" id="JPOS01000010">
    <property type="protein sequence ID" value="KGE89368.1"/>
    <property type="molecule type" value="Genomic_DNA"/>
</dbReference>
<feature type="transmembrane region" description="Helical" evidence="10">
    <location>
        <begin position="186"/>
        <end position="204"/>
    </location>
</feature>
<evidence type="ECO:0000256" key="10">
    <source>
        <dbReference type="SAM" id="Phobius"/>
    </source>
</evidence>
<feature type="transmembrane region" description="Helical" evidence="10">
    <location>
        <begin position="24"/>
        <end position="42"/>
    </location>
</feature>
<comment type="function">
    <text evidence="1">Required for nicotinamide riboside transport across the inner membrane.</text>
</comment>
<feature type="transmembrane region" description="Helical" evidence="10">
    <location>
        <begin position="49"/>
        <end position="69"/>
    </location>
</feature>
<evidence type="ECO:0000256" key="8">
    <source>
        <dbReference type="ARBA" id="ARBA00022989"/>
    </source>
</evidence>
<evidence type="ECO:0000256" key="9">
    <source>
        <dbReference type="ARBA" id="ARBA00023136"/>
    </source>
</evidence>
<evidence type="ECO:0000256" key="3">
    <source>
        <dbReference type="ARBA" id="ARBA00006669"/>
    </source>
</evidence>
<evidence type="ECO:0000256" key="2">
    <source>
        <dbReference type="ARBA" id="ARBA00004651"/>
    </source>
</evidence>
<comment type="subcellular location">
    <subcellularLocation>
        <location evidence="2">Cell membrane</location>
        <topology evidence="2">Multi-pass membrane protein</topology>
    </subcellularLocation>
</comment>
<reference evidence="11 12" key="1">
    <citation type="journal article" date="2014" name="Int. J. Syst. Evol. Microbiol.">
        <title>Phaeodactylibacter xiamenensis gen. nov., sp. nov., a member of the family Saprospiraceae isolated from the marine alga Phaeodactylum tricornutum.</title>
        <authorList>
            <person name="Chen Z.Jr."/>
            <person name="Lei X."/>
            <person name="Lai Q."/>
            <person name="Li Y."/>
            <person name="Zhang B."/>
            <person name="Zhang J."/>
            <person name="Zhang H."/>
            <person name="Yang L."/>
            <person name="Zheng W."/>
            <person name="Tian Y."/>
            <person name="Yu Z."/>
            <person name="Xu H.Jr."/>
            <person name="Zheng T."/>
        </authorList>
    </citation>
    <scope>NUCLEOTIDE SEQUENCE [LARGE SCALE GENOMIC DNA]</scope>
    <source>
        <strain evidence="11 12">KD52</strain>
    </source>
</reference>
<gene>
    <name evidence="11" type="ORF">IX84_03380</name>
</gene>